<dbReference type="RefSeq" id="WP_342344849.1">
    <property type="nucleotide sequence ID" value="NZ_CAJRAY010000065.1"/>
</dbReference>
<keyword evidence="3" id="KW-1185">Reference proteome</keyword>
<gene>
    <name evidence="2" type="primary">txxe 1828</name>
    <name evidence="2" type="ORF">TXXE_12945</name>
</gene>
<dbReference type="EMBL" id="CAJRAY010000065">
    <property type="protein sequence ID" value="CAG5089360.1"/>
    <property type="molecule type" value="Genomic_DNA"/>
</dbReference>
<sequence>MMNAIDLNVLVNFGIFLVACITLVIKLIEMTQKKN</sequence>
<organism evidence="2 3">
    <name type="scientific">Thermobacillus xylanilyticus</name>
    <dbReference type="NCBI Taxonomy" id="76633"/>
    <lineage>
        <taxon>Bacteria</taxon>
        <taxon>Bacillati</taxon>
        <taxon>Bacillota</taxon>
        <taxon>Bacilli</taxon>
        <taxon>Bacillales</taxon>
        <taxon>Paenibacillaceae</taxon>
        <taxon>Thermobacillus</taxon>
    </lineage>
</organism>
<keyword evidence="1" id="KW-0472">Membrane</keyword>
<comment type="caution">
    <text evidence="2">The sequence shown here is derived from an EMBL/GenBank/DDBJ whole genome shotgun (WGS) entry which is preliminary data.</text>
</comment>
<proteinExistence type="predicted"/>
<evidence type="ECO:0000256" key="1">
    <source>
        <dbReference type="SAM" id="Phobius"/>
    </source>
</evidence>
<evidence type="ECO:0000313" key="2">
    <source>
        <dbReference type="EMBL" id="CAG5089360.1"/>
    </source>
</evidence>
<protein>
    <recommendedName>
        <fullName evidence="4">Holin-like toxin</fullName>
    </recommendedName>
</protein>
<keyword evidence="1" id="KW-1133">Transmembrane helix</keyword>
<reference evidence="2 3" key="1">
    <citation type="submission" date="2021-04" db="EMBL/GenBank/DDBJ databases">
        <authorList>
            <person name="Rakotoarivonina H."/>
        </authorList>
    </citation>
    <scope>NUCLEOTIDE SEQUENCE [LARGE SCALE GENOMIC DNA]</scope>
    <source>
        <strain evidence="2 3">XE</strain>
    </source>
</reference>
<accession>A0ABM8V5S7</accession>
<evidence type="ECO:0000313" key="3">
    <source>
        <dbReference type="Proteomes" id="UP000681526"/>
    </source>
</evidence>
<dbReference type="InterPro" id="IPR031616">
    <property type="entry name" value="BsrE-like"/>
</dbReference>
<keyword evidence="1" id="KW-0812">Transmembrane</keyword>
<name>A0ABM8V5S7_THEXY</name>
<dbReference type="Pfam" id="PF16935">
    <property type="entry name" value="Hol_Tox"/>
    <property type="match status" value="1"/>
</dbReference>
<feature type="transmembrane region" description="Helical" evidence="1">
    <location>
        <begin position="7"/>
        <end position="28"/>
    </location>
</feature>
<evidence type="ECO:0008006" key="4">
    <source>
        <dbReference type="Google" id="ProtNLM"/>
    </source>
</evidence>
<dbReference type="Proteomes" id="UP000681526">
    <property type="component" value="Unassembled WGS sequence"/>
</dbReference>